<reference evidence="2 3" key="1">
    <citation type="submission" date="2019-10" db="EMBL/GenBank/DDBJ databases">
        <title>The completed genome of Lactobacillus harbinensis M1.</title>
        <authorList>
            <person name="Zheng Y."/>
        </authorList>
    </citation>
    <scope>NUCLEOTIDE SEQUENCE [LARGE SCALE GENOMIC DNA]</scope>
    <source>
        <strain evidence="2 3">M1</strain>
    </source>
</reference>
<name>A0A5P8M0N3_9LACO</name>
<dbReference type="RefSeq" id="WP_152260038.1">
    <property type="nucleotide sequence ID" value="NZ_CP045143.1"/>
</dbReference>
<feature type="transmembrane region" description="Helical" evidence="1">
    <location>
        <begin position="34"/>
        <end position="52"/>
    </location>
</feature>
<dbReference type="Proteomes" id="UP000326779">
    <property type="component" value="Chromosome"/>
</dbReference>
<gene>
    <name evidence="2" type="ORF">D1010_00670</name>
</gene>
<sequence>MRTAAAIIGIFLLGLVVVIILGREVGVIHRVKPAGYRLLWWCAGLGVVFLLLGTSWQAMLATLGALACVSVLIVILHFSNRRI</sequence>
<protein>
    <submittedName>
        <fullName evidence="2">Uncharacterized protein</fullName>
    </submittedName>
</protein>
<evidence type="ECO:0000256" key="1">
    <source>
        <dbReference type="SAM" id="Phobius"/>
    </source>
</evidence>
<organism evidence="2 3">
    <name type="scientific">Schleiferilactobacillus harbinensis</name>
    <dbReference type="NCBI Taxonomy" id="304207"/>
    <lineage>
        <taxon>Bacteria</taxon>
        <taxon>Bacillati</taxon>
        <taxon>Bacillota</taxon>
        <taxon>Bacilli</taxon>
        <taxon>Lactobacillales</taxon>
        <taxon>Lactobacillaceae</taxon>
        <taxon>Schleiferilactobacillus</taxon>
    </lineage>
</organism>
<keyword evidence="1" id="KW-0472">Membrane</keyword>
<feature type="transmembrane region" description="Helical" evidence="1">
    <location>
        <begin position="6"/>
        <end position="22"/>
    </location>
</feature>
<feature type="transmembrane region" description="Helical" evidence="1">
    <location>
        <begin position="58"/>
        <end position="78"/>
    </location>
</feature>
<proteinExistence type="predicted"/>
<dbReference type="KEGG" id="lhb:D1010_00670"/>
<evidence type="ECO:0000313" key="3">
    <source>
        <dbReference type="Proteomes" id="UP000326779"/>
    </source>
</evidence>
<keyword evidence="1" id="KW-1133">Transmembrane helix</keyword>
<keyword evidence="1" id="KW-0812">Transmembrane</keyword>
<dbReference type="EMBL" id="CP045143">
    <property type="protein sequence ID" value="QFR22072.1"/>
    <property type="molecule type" value="Genomic_DNA"/>
</dbReference>
<accession>A0A5P8M0N3</accession>
<evidence type="ECO:0000313" key="2">
    <source>
        <dbReference type="EMBL" id="QFR22072.1"/>
    </source>
</evidence>
<dbReference type="AlphaFoldDB" id="A0A5P8M0N3"/>